<dbReference type="GO" id="GO:0000155">
    <property type="term" value="F:phosphorelay sensor kinase activity"/>
    <property type="evidence" value="ECO:0007669"/>
    <property type="project" value="InterPro"/>
</dbReference>
<dbReference type="GO" id="GO:0004721">
    <property type="term" value="F:phosphoprotein phosphatase activity"/>
    <property type="evidence" value="ECO:0007669"/>
    <property type="project" value="TreeGrafter"/>
</dbReference>
<evidence type="ECO:0000256" key="4">
    <source>
        <dbReference type="ARBA" id="ARBA00022553"/>
    </source>
</evidence>
<dbReference type="EMBL" id="FNWV01000003">
    <property type="protein sequence ID" value="SEH52685.1"/>
    <property type="molecule type" value="Genomic_DNA"/>
</dbReference>
<organism evidence="10 11">
    <name type="scientific">Ruminococcus flavefaciens</name>
    <dbReference type="NCBI Taxonomy" id="1265"/>
    <lineage>
        <taxon>Bacteria</taxon>
        <taxon>Bacillati</taxon>
        <taxon>Bacillota</taxon>
        <taxon>Clostridia</taxon>
        <taxon>Eubacteriales</taxon>
        <taxon>Oscillospiraceae</taxon>
        <taxon>Ruminococcus</taxon>
    </lineage>
</organism>
<dbReference type="OrthoDB" id="9762826at2"/>
<dbReference type="PANTHER" id="PTHR45453">
    <property type="entry name" value="PHOSPHATE REGULON SENSOR PROTEIN PHOR"/>
    <property type="match status" value="1"/>
</dbReference>
<accession>A0A1H6J1F9</accession>
<evidence type="ECO:0000259" key="9">
    <source>
        <dbReference type="PROSITE" id="PS50109"/>
    </source>
</evidence>
<dbReference type="GO" id="GO:0005886">
    <property type="term" value="C:plasma membrane"/>
    <property type="evidence" value="ECO:0007669"/>
    <property type="project" value="TreeGrafter"/>
</dbReference>
<dbReference type="CDD" id="cd00082">
    <property type="entry name" value="HisKA"/>
    <property type="match status" value="1"/>
</dbReference>
<dbReference type="Proteomes" id="UP000183190">
    <property type="component" value="Unassembled WGS sequence"/>
</dbReference>
<dbReference type="InterPro" id="IPR003594">
    <property type="entry name" value="HATPase_dom"/>
</dbReference>
<evidence type="ECO:0000313" key="11">
    <source>
        <dbReference type="Proteomes" id="UP000183190"/>
    </source>
</evidence>
<comment type="subcellular location">
    <subcellularLocation>
        <location evidence="2">Membrane</location>
    </subcellularLocation>
</comment>
<keyword evidence="6 10" id="KW-0418">Kinase</keyword>
<name>A0A1H6J1F9_RUMFL</name>
<dbReference type="SUPFAM" id="SSF47384">
    <property type="entry name" value="Homodimeric domain of signal transducing histidine kinase"/>
    <property type="match status" value="1"/>
</dbReference>
<keyword evidence="4" id="KW-0597">Phosphoprotein</keyword>
<evidence type="ECO:0000256" key="7">
    <source>
        <dbReference type="ARBA" id="ARBA00023012"/>
    </source>
</evidence>
<dbReference type="SMART" id="SM00387">
    <property type="entry name" value="HATPase_c"/>
    <property type="match status" value="1"/>
</dbReference>
<feature type="transmembrane region" description="Helical" evidence="8">
    <location>
        <begin position="12"/>
        <end position="36"/>
    </location>
</feature>
<feature type="domain" description="Histidine kinase" evidence="9">
    <location>
        <begin position="370"/>
        <end position="571"/>
    </location>
</feature>
<evidence type="ECO:0000256" key="3">
    <source>
        <dbReference type="ARBA" id="ARBA00012438"/>
    </source>
</evidence>
<dbReference type="Gene3D" id="3.30.565.10">
    <property type="entry name" value="Histidine kinase-like ATPase, C-terminal domain"/>
    <property type="match status" value="1"/>
</dbReference>
<evidence type="ECO:0000256" key="2">
    <source>
        <dbReference type="ARBA" id="ARBA00004370"/>
    </source>
</evidence>
<proteinExistence type="predicted"/>
<dbReference type="RefSeq" id="WP_074715503.1">
    <property type="nucleotide sequence ID" value="NZ_FNWV01000003.1"/>
</dbReference>
<evidence type="ECO:0000313" key="10">
    <source>
        <dbReference type="EMBL" id="SEH52685.1"/>
    </source>
</evidence>
<evidence type="ECO:0000256" key="8">
    <source>
        <dbReference type="SAM" id="Phobius"/>
    </source>
</evidence>
<dbReference type="PROSITE" id="PS50109">
    <property type="entry name" value="HIS_KIN"/>
    <property type="match status" value="1"/>
</dbReference>
<dbReference type="Gene3D" id="1.10.287.130">
    <property type="match status" value="1"/>
</dbReference>
<dbReference type="PANTHER" id="PTHR45453:SF1">
    <property type="entry name" value="PHOSPHATE REGULON SENSOR PROTEIN PHOR"/>
    <property type="match status" value="1"/>
</dbReference>
<protein>
    <recommendedName>
        <fullName evidence="3">histidine kinase</fullName>
        <ecNumber evidence="3">2.7.13.3</ecNumber>
    </recommendedName>
</protein>
<dbReference type="InterPro" id="IPR003661">
    <property type="entry name" value="HisK_dim/P_dom"/>
</dbReference>
<keyword evidence="7" id="KW-0902">Two-component regulatory system</keyword>
<dbReference type="Pfam" id="PF00512">
    <property type="entry name" value="HisKA"/>
    <property type="match status" value="1"/>
</dbReference>
<keyword evidence="8" id="KW-0472">Membrane</keyword>
<evidence type="ECO:0000256" key="1">
    <source>
        <dbReference type="ARBA" id="ARBA00000085"/>
    </source>
</evidence>
<dbReference type="GO" id="GO:0016036">
    <property type="term" value="P:cellular response to phosphate starvation"/>
    <property type="evidence" value="ECO:0007669"/>
    <property type="project" value="TreeGrafter"/>
</dbReference>
<dbReference type="Pfam" id="PF02518">
    <property type="entry name" value="HATPase_c"/>
    <property type="match status" value="1"/>
</dbReference>
<dbReference type="SUPFAM" id="SSF55874">
    <property type="entry name" value="ATPase domain of HSP90 chaperone/DNA topoisomerase II/histidine kinase"/>
    <property type="match status" value="1"/>
</dbReference>
<dbReference type="InterPro" id="IPR036097">
    <property type="entry name" value="HisK_dim/P_sf"/>
</dbReference>
<keyword evidence="8" id="KW-0812">Transmembrane</keyword>
<dbReference type="SMART" id="SM00388">
    <property type="entry name" value="HisKA"/>
    <property type="match status" value="1"/>
</dbReference>
<dbReference type="EC" id="2.7.13.3" evidence="3"/>
<dbReference type="InterPro" id="IPR036890">
    <property type="entry name" value="HATPase_C_sf"/>
</dbReference>
<dbReference type="AlphaFoldDB" id="A0A1H6J1F9"/>
<sequence>MKKKFKKKKRETLLKIMIKSFSVAIALCLIFAYGFWEYEREDARNQASNSIEENVSRVQSWVNRTEAKNSSRDTMSELSSYLTKYVYFDIMFEDEFSKNGGPQIVPRYCDGNHAVAAVIDKDNNIAASNLITLQVFISFGKDAPDNGNYICPEKDNIPEVQQLYNDHRELAKEETLHSWVEMKLESAYVNKKDHTFIPHKGSMKLIKYDYDNVPENSGPEYLILRTKEININIDDDNYELLELDSLSSKNYPVCTMFNFWGEEQDVLERFYNDCKYSEDGGSFGGYSGDGEGGWCVERSFPIYINKEQYCVFLRYTVKYTTPEFMKFYWKYVILFSLAVLAVTALYCWRKNVVNKAKYAMDDYQRDLTNHLAHDIKTPLMAIGGYTENIMEVELTEDEKKQYLSAILDNIKFTDSIINKTLFLNSLEGGSEIKYEKISVETVVKEAIKKYEPILEEKGIKFTVEGNTEIKADKTSFENIIENLISNAVKYTAENGTVKAVCERKKLIITNTVKEKVDVKDLKKPFVRGERSRSNLGGSGLGLSIAERAAALNGFKLNISCTNTEFSAEIRY</sequence>
<comment type="catalytic activity">
    <reaction evidence="1">
        <text>ATP + protein L-histidine = ADP + protein N-phospho-L-histidine.</text>
        <dbReference type="EC" id="2.7.13.3"/>
    </reaction>
</comment>
<feature type="transmembrane region" description="Helical" evidence="8">
    <location>
        <begin position="328"/>
        <end position="348"/>
    </location>
</feature>
<keyword evidence="5" id="KW-0808">Transferase</keyword>
<evidence type="ECO:0000256" key="6">
    <source>
        <dbReference type="ARBA" id="ARBA00022777"/>
    </source>
</evidence>
<reference evidence="10 11" key="1">
    <citation type="submission" date="2016-10" db="EMBL/GenBank/DDBJ databases">
        <authorList>
            <person name="de Groot N.N."/>
        </authorList>
    </citation>
    <scope>NUCLEOTIDE SEQUENCE [LARGE SCALE GENOMIC DNA]</scope>
    <source>
        <strain evidence="10 11">YAD2003</strain>
    </source>
</reference>
<evidence type="ECO:0000256" key="5">
    <source>
        <dbReference type="ARBA" id="ARBA00022679"/>
    </source>
</evidence>
<gene>
    <name evidence="10" type="ORF">SAMN02910265_01265</name>
</gene>
<dbReference type="InterPro" id="IPR005467">
    <property type="entry name" value="His_kinase_dom"/>
</dbReference>
<keyword evidence="8" id="KW-1133">Transmembrane helix</keyword>
<dbReference type="InterPro" id="IPR050351">
    <property type="entry name" value="BphY/WalK/GraS-like"/>
</dbReference>